<dbReference type="SUPFAM" id="SSF52540">
    <property type="entry name" value="P-loop containing nucleoside triphosphate hydrolases"/>
    <property type="match status" value="1"/>
</dbReference>
<dbReference type="PANTHER" id="PTHR46411">
    <property type="entry name" value="FAMILY ATPASE, PUTATIVE-RELATED"/>
    <property type="match status" value="1"/>
</dbReference>
<dbReference type="Proteomes" id="UP001610446">
    <property type="component" value="Unassembled WGS sequence"/>
</dbReference>
<name>A0ABR4K3F6_9EURO</name>
<keyword evidence="2" id="KW-1185">Reference proteome</keyword>
<proteinExistence type="predicted"/>
<evidence type="ECO:0008006" key="3">
    <source>
        <dbReference type="Google" id="ProtNLM"/>
    </source>
</evidence>
<evidence type="ECO:0000313" key="1">
    <source>
        <dbReference type="EMBL" id="KAL2846863.1"/>
    </source>
</evidence>
<reference evidence="1 2" key="1">
    <citation type="submission" date="2024-07" db="EMBL/GenBank/DDBJ databases">
        <title>Section-level genome sequencing and comparative genomics of Aspergillus sections Usti and Cavernicolus.</title>
        <authorList>
            <consortium name="Lawrence Berkeley National Laboratory"/>
            <person name="Nybo J.L."/>
            <person name="Vesth T.C."/>
            <person name="Theobald S."/>
            <person name="Frisvad J.C."/>
            <person name="Larsen T.O."/>
            <person name="Kjaerboelling I."/>
            <person name="Rothschild-Mancinelli K."/>
            <person name="Lyhne E.K."/>
            <person name="Kogle M.E."/>
            <person name="Barry K."/>
            <person name="Clum A."/>
            <person name="Na H."/>
            <person name="Ledsgaard L."/>
            <person name="Lin J."/>
            <person name="Lipzen A."/>
            <person name="Kuo A."/>
            <person name="Riley R."/>
            <person name="Mondo S."/>
            <person name="Labutti K."/>
            <person name="Haridas S."/>
            <person name="Pangalinan J."/>
            <person name="Salamov A.A."/>
            <person name="Simmons B.A."/>
            <person name="Magnuson J.K."/>
            <person name="Chen J."/>
            <person name="Drula E."/>
            <person name="Henrissat B."/>
            <person name="Wiebenga A."/>
            <person name="Lubbers R.J."/>
            <person name="Gomes A.C."/>
            <person name="Makela M.R."/>
            <person name="Stajich J."/>
            <person name="Grigoriev I.V."/>
            <person name="Mortensen U.H."/>
            <person name="De Vries R.P."/>
            <person name="Baker S.E."/>
            <person name="Andersen M.R."/>
        </authorList>
    </citation>
    <scope>NUCLEOTIDE SEQUENCE [LARGE SCALE GENOMIC DNA]</scope>
    <source>
        <strain evidence="1 2">CBS 123904</strain>
    </source>
</reference>
<dbReference type="EMBL" id="JBFXLU010000060">
    <property type="protein sequence ID" value="KAL2846863.1"/>
    <property type="molecule type" value="Genomic_DNA"/>
</dbReference>
<accession>A0ABR4K3F6</accession>
<evidence type="ECO:0000313" key="2">
    <source>
        <dbReference type="Proteomes" id="UP001610446"/>
    </source>
</evidence>
<dbReference type="Gene3D" id="3.40.50.300">
    <property type="entry name" value="P-loop containing nucleotide triphosphate hydrolases"/>
    <property type="match status" value="1"/>
</dbReference>
<comment type="caution">
    <text evidence="1">The sequence shown here is derived from an EMBL/GenBank/DDBJ whole genome shotgun (WGS) entry which is preliminary data.</text>
</comment>
<gene>
    <name evidence="1" type="ORF">BJY01DRAFT_213107</name>
</gene>
<organism evidence="1 2">
    <name type="scientific">Aspergillus pseudoustus</name>
    <dbReference type="NCBI Taxonomy" id="1810923"/>
    <lineage>
        <taxon>Eukaryota</taxon>
        <taxon>Fungi</taxon>
        <taxon>Dikarya</taxon>
        <taxon>Ascomycota</taxon>
        <taxon>Pezizomycotina</taxon>
        <taxon>Eurotiomycetes</taxon>
        <taxon>Eurotiomycetidae</taxon>
        <taxon>Eurotiales</taxon>
        <taxon>Aspergillaceae</taxon>
        <taxon>Aspergillus</taxon>
        <taxon>Aspergillus subgen. Nidulantes</taxon>
    </lineage>
</organism>
<protein>
    <recommendedName>
        <fullName evidence="3">ATPase AAA-type core domain-containing protein</fullName>
    </recommendedName>
</protein>
<dbReference type="InterPro" id="IPR027417">
    <property type="entry name" value="P-loop_NTPase"/>
</dbReference>
<sequence length="88" mass="10274">MNLERNAITSIFLRQLEYYQGILLLTTNRLESLDPAFESRIHFCFEYDDLDTHAIRQIWEGFLSRSASQGLPIELSLQEREEIAGILL</sequence>
<dbReference type="PANTHER" id="PTHR46411:SF3">
    <property type="entry name" value="AAA+ ATPASE DOMAIN-CONTAINING PROTEIN"/>
    <property type="match status" value="1"/>
</dbReference>